<gene>
    <name evidence="2" type="ORF">Bca52824_011361</name>
</gene>
<sequence>MSSCSNVQKNCDAGESKAAGEHSSEETTVEAVPAHIAEFLSFQSELARSEAEETENPTRDAFPTVVLTPGVPAEGVIVADTSVKPERTGQPFDFVSLSSPERVMHPVTLSRCHRPCERCLLPAAMDPLILEPDFFLVVLLKLALNHGVITTMSGLLLRGCQSEPWLLKLHTTRSSARQHRDSSLTSPTVVSSSHRRSHWRSRLRNCSYQLHLHAMLTVLARLNQRYNHGP</sequence>
<evidence type="ECO:0000256" key="1">
    <source>
        <dbReference type="SAM" id="MobiDB-lite"/>
    </source>
</evidence>
<organism evidence="2 3">
    <name type="scientific">Brassica carinata</name>
    <name type="common">Ethiopian mustard</name>
    <name type="synonym">Abyssinian cabbage</name>
    <dbReference type="NCBI Taxonomy" id="52824"/>
    <lineage>
        <taxon>Eukaryota</taxon>
        <taxon>Viridiplantae</taxon>
        <taxon>Streptophyta</taxon>
        <taxon>Embryophyta</taxon>
        <taxon>Tracheophyta</taxon>
        <taxon>Spermatophyta</taxon>
        <taxon>Magnoliopsida</taxon>
        <taxon>eudicotyledons</taxon>
        <taxon>Gunneridae</taxon>
        <taxon>Pentapetalae</taxon>
        <taxon>rosids</taxon>
        <taxon>malvids</taxon>
        <taxon>Brassicales</taxon>
        <taxon>Brassicaceae</taxon>
        <taxon>Brassiceae</taxon>
        <taxon>Brassica</taxon>
    </lineage>
</organism>
<accession>A0A8X7WHY3</accession>
<reference evidence="2 3" key="1">
    <citation type="submission" date="2020-02" db="EMBL/GenBank/DDBJ databases">
        <authorList>
            <person name="Ma Q."/>
            <person name="Huang Y."/>
            <person name="Song X."/>
            <person name="Pei D."/>
        </authorList>
    </citation>
    <scope>NUCLEOTIDE SEQUENCE [LARGE SCALE GENOMIC DNA]</scope>
    <source>
        <strain evidence="2">Sxm20200214</strain>
        <tissue evidence="2">Leaf</tissue>
    </source>
</reference>
<feature type="compositionally biased region" description="Basic and acidic residues" evidence="1">
    <location>
        <begin position="12"/>
        <end position="25"/>
    </location>
</feature>
<feature type="region of interest" description="Disordered" evidence="1">
    <location>
        <begin position="1"/>
        <end position="29"/>
    </location>
</feature>
<keyword evidence="3" id="KW-1185">Reference proteome</keyword>
<comment type="caution">
    <text evidence="2">The sequence shown here is derived from an EMBL/GenBank/DDBJ whole genome shotgun (WGS) entry which is preliminary data.</text>
</comment>
<dbReference type="Proteomes" id="UP000886595">
    <property type="component" value="Unassembled WGS sequence"/>
</dbReference>
<dbReference type="EMBL" id="JAAMPC010000002">
    <property type="protein sequence ID" value="KAG2328633.1"/>
    <property type="molecule type" value="Genomic_DNA"/>
</dbReference>
<protein>
    <submittedName>
        <fullName evidence="2">Uncharacterized protein</fullName>
    </submittedName>
</protein>
<proteinExistence type="predicted"/>
<evidence type="ECO:0000313" key="3">
    <source>
        <dbReference type="Proteomes" id="UP000886595"/>
    </source>
</evidence>
<evidence type="ECO:0000313" key="2">
    <source>
        <dbReference type="EMBL" id="KAG2328633.1"/>
    </source>
</evidence>
<name>A0A8X7WHY3_BRACI</name>
<dbReference type="AlphaFoldDB" id="A0A8X7WHY3"/>